<feature type="region of interest" description="Disordered" evidence="3">
    <location>
        <begin position="26"/>
        <end position="45"/>
    </location>
</feature>
<accession>A0ABR1G1C9</accession>
<protein>
    <submittedName>
        <fullName evidence="4">Uncharacterized protein</fullName>
    </submittedName>
</protein>
<dbReference type="Proteomes" id="UP001363151">
    <property type="component" value="Unassembled WGS sequence"/>
</dbReference>
<keyword evidence="5" id="KW-1185">Reference proteome</keyword>
<feature type="compositionally biased region" description="Low complexity" evidence="3">
    <location>
        <begin position="191"/>
        <end position="234"/>
    </location>
</feature>
<evidence type="ECO:0000256" key="1">
    <source>
        <dbReference type="ARBA" id="ARBA00022729"/>
    </source>
</evidence>
<feature type="region of interest" description="Disordered" evidence="3">
    <location>
        <begin position="149"/>
        <end position="359"/>
    </location>
</feature>
<dbReference type="EMBL" id="JBBJCI010000145">
    <property type="protein sequence ID" value="KAK7242334.1"/>
    <property type="molecule type" value="Genomic_DNA"/>
</dbReference>
<keyword evidence="2" id="KW-0677">Repeat</keyword>
<evidence type="ECO:0000313" key="5">
    <source>
        <dbReference type="Proteomes" id="UP001363151"/>
    </source>
</evidence>
<reference evidence="4 5" key="1">
    <citation type="submission" date="2024-03" db="EMBL/GenBank/DDBJ databases">
        <title>Aureococcus anophagefferens CCMP1851 and Kratosvirus quantuckense: Draft genome of a second virus-susceptible host strain in the model system.</title>
        <authorList>
            <person name="Chase E."/>
            <person name="Truchon A.R."/>
            <person name="Schepens W."/>
            <person name="Wilhelm S.W."/>
        </authorList>
    </citation>
    <scope>NUCLEOTIDE SEQUENCE [LARGE SCALE GENOMIC DNA]</scope>
    <source>
        <strain evidence="4 5">CCMP1851</strain>
    </source>
</reference>
<organism evidence="4 5">
    <name type="scientific">Aureococcus anophagefferens</name>
    <name type="common">Harmful bloom alga</name>
    <dbReference type="NCBI Taxonomy" id="44056"/>
    <lineage>
        <taxon>Eukaryota</taxon>
        <taxon>Sar</taxon>
        <taxon>Stramenopiles</taxon>
        <taxon>Ochrophyta</taxon>
        <taxon>Pelagophyceae</taxon>
        <taxon>Pelagomonadales</taxon>
        <taxon>Pelagomonadaceae</taxon>
        <taxon>Aureococcus</taxon>
    </lineage>
</organism>
<gene>
    <name evidence="4" type="ORF">SO694_00012025</name>
</gene>
<feature type="compositionally biased region" description="Low complexity" evidence="3">
    <location>
        <begin position="261"/>
        <end position="287"/>
    </location>
</feature>
<dbReference type="InterPro" id="IPR006970">
    <property type="entry name" value="PT"/>
</dbReference>
<name>A0ABR1G1C9_AURAN</name>
<evidence type="ECO:0000256" key="2">
    <source>
        <dbReference type="ARBA" id="ARBA00022737"/>
    </source>
</evidence>
<dbReference type="PANTHER" id="PTHR36489">
    <property type="entry name" value="PROTEIN-COUPLED RECEPTOR GPR1, PUTATIVE-RELATED"/>
    <property type="match status" value="1"/>
</dbReference>
<comment type="caution">
    <text evidence="4">The sequence shown here is derived from an EMBL/GenBank/DDBJ whole genome shotgun (WGS) entry which is preliminary data.</text>
</comment>
<feature type="compositionally biased region" description="Pro residues" evidence="3">
    <location>
        <begin position="155"/>
        <end position="190"/>
    </location>
</feature>
<proteinExistence type="predicted"/>
<evidence type="ECO:0000256" key="3">
    <source>
        <dbReference type="SAM" id="MobiDB-lite"/>
    </source>
</evidence>
<keyword evidence="1" id="KW-0732">Signal</keyword>
<evidence type="ECO:0000313" key="4">
    <source>
        <dbReference type="EMBL" id="KAK7242334.1"/>
    </source>
</evidence>
<dbReference type="Pfam" id="PF04886">
    <property type="entry name" value="PT"/>
    <property type="match status" value="2"/>
</dbReference>
<sequence length="700" mass="72064">MVGFGRIVVPPPPPLEPCPVDMAARRSRPDCPTAAPTAGLDTGEANVEPPVDFIAGPTASPTATGCALEIASVGPCVVDAPCDVVWDFSGSPTGCLAVRAVLTERVAAPDSLDNDGRDLRLLTGAAAGAYTLTLSCADNACSADSVDVQVSPAPTSAPTPRTPGPSTAPTPGPTPSPTPGPTPGPTPSPSRAPTSSPSRAPTGSPSGAPTASPSSAPSGAPTGSPSGAPTASPSSAPPSGTPTGSPTVEPGNPTAAPVTPRPTKSPTTSPTAAPTAKPSEAPTAKPSDAPTAKPSDAPTAKPSEAPTAKPSDAPTAKPSDAPTAKPSRAPTAKPSDAPTAKPSDAPTAKPSAKPSNAPTFETAMIGLSYETVRQAKTNHPAGYMKADEWLHDKDSTTKTHILITDGAPHTASSACRSPWDSFEDGVPFTDMDDLPCLEACAVNNECDATICAANGEPFDRDRDCNEKSGERSRGDDCVCAIHVAGRFNAKAYYSTTIVGVPIYQNKNRGKRYTEIFNALGTSEQHYLDAVGCVDEPTCLDGYVEQTLLATCRTPYHKCMRVPDGSLGTPWSRCQQEPCVVEPNCNLMGGQLWSEANNRNYCGEPCRCDSELHFQKKSWYHGCLTAEGSDDHAACVAACNAPWGCCGNHGDDYEYQCQSNSCGGGGCCMASAGICHRACDYSYSAWLEDPTIPVFPTPGHE</sequence>
<dbReference type="PANTHER" id="PTHR36489:SF2">
    <property type="entry name" value="APPLE DOMAIN-CONTAINING PROTEIN"/>
    <property type="match status" value="1"/>
</dbReference>